<dbReference type="InterPro" id="IPR023846">
    <property type="entry name" value="CHP04042_MSMEG0570"/>
</dbReference>
<evidence type="ECO:0000313" key="1">
    <source>
        <dbReference type="EMBL" id="RII77402.1"/>
    </source>
</evidence>
<evidence type="ECO:0000313" key="2">
    <source>
        <dbReference type="Proteomes" id="UP000265875"/>
    </source>
</evidence>
<dbReference type="RefSeq" id="WP_119369956.1">
    <property type="nucleotide sequence ID" value="NZ_QWLL01000030.1"/>
</dbReference>
<protein>
    <submittedName>
        <fullName evidence="1">MSMEG_0570 family nitrogen starvation response protein</fullName>
    </submittedName>
</protein>
<dbReference type="Proteomes" id="UP000265875">
    <property type="component" value="Unassembled WGS sequence"/>
</dbReference>
<organism evidence="1 2">
    <name type="scientific">Pseudomonas monteilii</name>
    <dbReference type="NCBI Taxonomy" id="76759"/>
    <lineage>
        <taxon>Bacteria</taxon>
        <taxon>Pseudomonadati</taxon>
        <taxon>Pseudomonadota</taxon>
        <taxon>Gammaproteobacteria</taxon>
        <taxon>Pseudomonadales</taxon>
        <taxon>Pseudomonadaceae</taxon>
        <taxon>Pseudomonas</taxon>
    </lineage>
</organism>
<reference evidence="1 2" key="1">
    <citation type="submission" date="2018-08" db="EMBL/GenBank/DDBJ databases">
        <title>Draft genome sequence of the cyanotroph, Pseudomonas monteilii BCN3.</title>
        <authorList>
            <person name="Jones L.B."/>
            <person name="Kunz D.A."/>
        </authorList>
    </citation>
    <scope>NUCLEOTIDE SEQUENCE [LARGE SCALE GENOMIC DNA]</scope>
    <source>
        <strain evidence="1 2">BCN3</strain>
    </source>
</reference>
<dbReference type="NCBIfam" id="TIGR04042">
    <property type="entry name" value="MSMEG_0570_fam"/>
    <property type="match status" value="1"/>
</dbReference>
<dbReference type="AlphaFoldDB" id="A0A399M6J5"/>
<comment type="caution">
    <text evidence="1">The sequence shown here is derived from an EMBL/GenBank/DDBJ whole genome shotgun (WGS) entry which is preliminary data.</text>
</comment>
<proteinExistence type="predicted"/>
<accession>A0A399M6J5</accession>
<sequence length="108" mass="11798">MPAVMIHLRWPDGEETSTYSPSTSIHQHLQAGSSYTMAEFLQHAEAGLNAASERVKAVKGFYCSSAMDSLSGLRMKAKTYNGDSLRVEVLDIRLQGTAPINYATFGDI</sequence>
<gene>
    <name evidence="1" type="ORF">D0894_12405</name>
</gene>
<name>A0A399M6J5_9PSED</name>
<dbReference type="EMBL" id="QWLL01000030">
    <property type="protein sequence ID" value="RII77402.1"/>
    <property type="molecule type" value="Genomic_DNA"/>
</dbReference>